<protein>
    <recommendedName>
        <fullName evidence="11">Glycosyltransferase RgtA/B/C/D-like domain-containing protein</fullName>
    </recommendedName>
</protein>
<feature type="transmembrane region" description="Helical" evidence="8">
    <location>
        <begin position="413"/>
        <end position="433"/>
    </location>
</feature>
<evidence type="ECO:0000256" key="1">
    <source>
        <dbReference type="ARBA" id="ARBA00004651"/>
    </source>
</evidence>
<dbReference type="InterPro" id="IPR050297">
    <property type="entry name" value="LipidA_mod_glycosyltrf_83"/>
</dbReference>
<evidence type="ECO:0000256" key="2">
    <source>
        <dbReference type="ARBA" id="ARBA00022475"/>
    </source>
</evidence>
<reference evidence="10" key="1">
    <citation type="journal article" date="2019" name="Int. J. Syst. Evol. Microbiol.">
        <title>The Global Catalogue of Microorganisms (GCM) 10K type strain sequencing project: providing services to taxonomists for standard genome sequencing and annotation.</title>
        <authorList>
            <consortium name="The Broad Institute Genomics Platform"/>
            <consortium name="The Broad Institute Genome Sequencing Center for Infectious Disease"/>
            <person name="Wu L."/>
            <person name="Ma J."/>
        </authorList>
    </citation>
    <scope>NUCLEOTIDE SEQUENCE [LARGE SCALE GENOMIC DNA]</scope>
    <source>
        <strain evidence="10">JCM 11136</strain>
    </source>
</reference>
<evidence type="ECO:0000256" key="7">
    <source>
        <dbReference type="ARBA" id="ARBA00023136"/>
    </source>
</evidence>
<evidence type="ECO:0000256" key="4">
    <source>
        <dbReference type="ARBA" id="ARBA00022679"/>
    </source>
</evidence>
<name>A0ABP4BL45_9ACTN</name>
<comment type="subcellular location">
    <subcellularLocation>
        <location evidence="1">Cell membrane</location>
        <topology evidence="1">Multi-pass membrane protein</topology>
    </subcellularLocation>
</comment>
<feature type="transmembrane region" description="Helical" evidence="8">
    <location>
        <begin position="64"/>
        <end position="86"/>
    </location>
</feature>
<keyword evidence="3" id="KW-0328">Glycosyltransferase</keyword>
<feature type="transmembrane region" description="Helical" evidence="8">
    <location>
        <begin position="390"/>
        <end position="407"/>
    </location>
</feature>
<gene>
    <name evidence="9" type="ORF">GCM10009560_72080</name>
</gene>
<dbReference type="Proteomes" id="UP001501578">
    <property type="component" value="Unassembled WGS sequence"/>
</dbReference>
<dbReference type="EMBL" id="BAAAHQ010000049">
    <property type="protein sequence ID" value="GAA0951399.1"/>
    <property type="molecule type" value="Genomic_DNA"/>
</dbReference>
<keyword evidence="10" id="KW-1185">Reference proteome</keyword>
<feature type="transmembrane region" description="Helical" evidence="8">
    <location>
        <begin position="183"/>
        <end position="201"/>
    </location>
</feature>
<keyword evidence="4" id="KW-0808">Transferase</keyword>
<evidence type="ECO:0000313" key="9">
    <source>
        <dbReference type="EMBL" id="GAA0951399.1"/>
    </source>
</evidence>
<accession>A0ABP4BL45</accession>
<evidence type="ECO:0000256" key="3">
    <source>
        <dbReference type="ARBA" id="ARBA00022676"/>
    </source>
</evidence>
<dbReference type="PANTHER" id="PTHR33908:SF11">
    <property type="entry name" value="MEMBRANE PROTEIN"/>
    <property type="match status" value="1"/>
</dbReference>
<feature type="transmembrane region" description="Helical" evidence="8">
    <location>
        <begin position="363"/>
        <end position="383"/>
    </location>
</feature>
<evidence type="ECO:0000313" key="10">
    <source>
        <dbReference type="Proteomes" id="UP001501578"/>
    </source>
</evidence>
<evidence type="ECO:0000256" key="8">
    <source>
        <dbReference type="SAM" id="Phobius"/>
    </source>
</evidence>
<evidence type="ECO:0000256" key="6">
    <source>
        <dbReference type="ARBA" id="ARBA00022989"/>
    </source>
</evidence>
<keyword evidence="2" id="KW-1003">Cell membrane</keyword>
<keyword evidence="6 8" id="KW-1133">Transmembrane helix</keyword>
<evidence type="ECO:0000256" key="5">
    <source>
        <dbReference type="ARBA" id="ARBA00022692"/>
    </source>
</evidence>
<feature type="transmembrane region" description="Helical" evidence="8">
    <location>
        <begin position="116"/>
        <end position="135"/>
    </location>
</feature>
<feature type="transmembrane region" description="Helical" evidence="8">
    <location>
        <begin position="141"/>
        <end position="174"/>
    </location>
</feature>
<organism evidence="9 10">
    <name type="scientific">Nonomuraea longicatena</name>
    <dbReference type="NCBI Taxonomy" id="83682"/>
    <lineage>
        <taxon>Bacteria</taxon>
        <taxon>Bacillati</taxon>
        <taxon>Actinomycetota</taxon>
        <taxon>Actinomycetes</taxon>
        <taxon>Streptosporangiales</taxon>
        <taxon>Streptosporangiaceae</taxon>
        <taxon>Nonomuraea</taxon>
    </lineage>
</organism>
<dbReference type="PANTHER" id="PTHR33908">
    <property type="entry name" value="MANNOSYLTRANSFERASE YKCB-RELATED"/>
    <property type="match status" value="1"/>
</dbReference>
<evidence type="ECO:0008006" key="11">
    <source>
        <dbReference type="Google" id="ProtNLM"/>
    </source>
</evidence>
<comment type="caution">
    <text evidence="9">The sequence shown here is derived from an EMBL/GenBank/DDBJ whole genome shotgun (WGS) entry which is preliminary data.</text>
</comment>
<keyword evidence="7 8" id="KW-0472">Membrane</keyword>
<sequence>MFLAVLTAGAALRVLVMLGYDTARLYWYDSFTYLDTAVNMRPQGAFHPAGYSWMLWLLRPFESMGVIAAVQHLMGLGVAVLIYLLLRRRGLPGWGATLAAAPVLFDTGFLRLEHAVLSDTQVILLVVAGLTVLMWRQEVSARAAVAAGVLLALAGLTRTAAVPLLGLAVLYLLLRRTPWRRTLALAVAGLVPLGLYAGWYAQHHGRFALSGSDGVALWARTMTFADCARIAPPPDLAPLCPNDVKLDAASEYVWDAKASLNLLGDRFAHNDRARRFAVRAILAQPLDYLGAVVKETSLAFAFTPIAHPKRVGVPDGVFHRAGGGLPEDQPLVRKVRAEYDPDIRAMRSVEPFASVLDLYRYPWLLHGGPLFAAVLLAGLGGLARGNRAALLPWAAAVFLLVAPVAALDFDHRYALPAIPVACVAAALGLHGTLPRFRKSP</sequence>
<keyword evidence="5 8" id="KW-0812">Transmembrane</keyword>
<proteinExistence type="predicted"/>